<dbReference type="Gene3D" id="3.10.20.90">
    <property type="entry name" value="Phosphatidylinositol 3-kinase Catalytic Subunit, Chain A, domain 1"/>
    <property type="match status" value="1"/>
</dbReference>
<dbReference type="InterPro" id="IPR011993">
    <property type="entry name" value="PH-like_dom_sf"/>
</dbReference>
<dbReference type="InterPro" id="IPR042235">
    <property type="entry name" value="ZP-C_dom"/>
</dbReference>
<evidence type="ECO:0000259" key="10">
    <source>
        <dbReference type="PROSITE" id="PS50057"/>
    </source>
</evidence>
<dbReference type="Gene3D" id="1.20.80.10">
    <property type="match status" value="1"/>
</dbReference>
<dbReference type="Pfam" id="PF25301">
    <property type="entry name" value="CUT_C"/>
    <property type="match status" value="1"/>
</dbReference>
<dbReference type="AlphaFoldDB" id="A0A7I8XHR3"/>
<evidence type="ECO:0000313" key="12">
    <source>
        <dbReference type="EMBL" id="CAD5209557.1"/>
    </source>
</evidence>
<feature type="transmembrane region" description="Helical" evidence="8">
    <location>
        <begin position="866"/>
        <end position="891"/>
    </location>
</feature>
<proteinExistence type="predicted"/>
<dbReference type="Proteomes" id="UP000659654">
    <property type="component" value="Unassembled WGS sequence"/>
</dbReference>
<dbReference type="PANTHER" id="PTHR22907:SF32">
    <property type="entry name" value="ZP DOMAIN-CONTAINING PROTEIN"/>
    <property type="match status" value="1"/>
</dbReference>
<dbReference type="InterPro" id="IPR056953">
    <property type="entry name" value="CUT_N"/>
</dbReference>
<dbReference type="OrthoDB" id="6139674at2759"/>
<evidence type="ECO:0000256" key="7">
    <source>
        <dbReference type="ARBA" id="ARBA00023136"/>
    </source>
</evidence>
<evidence type="ECO:0000313" key="13">
    <source>
        <dbReference type="Proteomes" id="UP000659654"/>
    </source>
</evidence>
<evidence type="ECO:0000256" key="5">
    <source>
        <dbReference type="ARBA" id="ARBA00022729"/>
    </source>
</evidence>
<keyword evidence="3" id="KW-1003">Cell membrane</keyword>
<dbReference type="Pfam" id="PF25057">
    <property type="entry name" value="CUT_N"/>
    <property type="match status" value="1"/>
</dbReference>
<gene>
    <name evidence="12" type="ORF">BXYJ_LOCUS1495</name>
</gene>
<dbReference type="EMBL" id="CAJFCV020000001">
    <property type="protein sequence ID" value="CAG9084698.1"/>
    <property type="molecule type" value="Genomic_DNA"/>
</dbReference>
<evidence type="ECO:0000256" key="8">
    <source>
        <dbReference type="SAM" id="Phobius"/>
    </source>
</evidence>
<dbReference type="GO" id="GO:0005886">
    <property type="term" value="C:plasma membrane"/>
    <property type="evidence" value="ECO:0007669"/>
    <property type="project" value="UniProtKB-SubCell"/>
</dbReference>
<comment type="subcellular location">
    <subcellularLocation>
        <location evidence="1">Cell membrane</location>
        <topology evidence="1">Single-pass type I membrane protein</topology>
    </subcellularLocation>
</comment>
<evidence type="ECO:0000256" key="6">
    <source>
        <dbReference type="ARBA" id="ARBA00022989"/>
    </source>
</evidence>
<keyword evidence="7 8" id="KW-0472">Membrane</keyword>
<comment type="caution">
    <text evidence="12">The sequence shown here is derived from an EMBL/GenBank/DDBJ whole genome shotgun (WGS) entry which is preliminary data.</text>
</comment>
<evidence type="ECO:0000256" key="1">
    <source>
        <dbReference type="ARBA" id="ARBA00004251"/>
    </source>
</evidence>
<dbReference type="InterPro" id="IPR051962">
    <property type="entry name" value="Cuticlin"/>
</dbReference>
<dbReference type="SUPFAM" id="SSF47031">
    <property type="entry name" value="Second domain of FERM"/>
    <property type="match status" value="1"/>
</dbReference>
<dbReference type="SUPFAM" id="SSF54236">
    <property type="entry name" value="Ubiquitin-like"/>
    <property type="match status" value="1"/>
</dbReference>
<reference evidence="12" key="1">
    <citation type="submission" date="2020-09" db="EMBL/GenBank/DDBJ databases">
        <authorList>
            <person name="Kikuchi T."/>
        </authorList>
    </citation>
    <scope>NUCLEOTIDE SEQUENCE</scope>
    <source>
        <strain evidence="12">Ka4C1</strain>
    </source>
</reference>
<evidence type="ECO:0000256" key="9">
    <source>
        <dbReference type="SAM" id="SignalP"/>
    </source>
</evidence>
<dbReference type="SMART" id="SM00295">
    <property type="entry name" value="B41"/>
    <property type="match status" value="1"/>
</dbReference>
<feature type="domain" description="FERM" evidence="10">
    <location>
        <begin position="388"/>
        <end position="700"/>
    </location>
</feature>
<feature type="chain" id="PRO_5036204555" evidence="9">
    <location>
        <begin position="23"/>
        <end position="925"/>
    </location>
</feature>
<evidence type="ECO:0000256" key="3">
    <source>
        <dbReference type="ARBA" id="ARBA00022475"/>
    </source>
</evidence>
<protein>
    <submittedName>
        <fullName evidence="12">(pine wood nematode) hypothetical protein</fullName>
    </submittedName>
</protein>
<dbReference type="PROSITE" id="PS51034">
    <property type="entry name" value="ZP_2"/>
    <property type="match status" value="1"/>
</dbReference>
<keyword evidence="5 9" id="KW-0732">Signal</keyword>
<dbReference type="Pfam" id="PF09379">
    <property type="entry name" value="FERM_N"/>
    <property type="match status" value="1"/>
</dbReference>
<keyword evidence="2" id="KW-0193">Cuticle</keyword>
<evidence type="ECO:0000256" key="2">
    <source>
        <dbReference type="ARBA" id="ARBA00022460"/>
    </source>
</evidence>
<dbReference type="InterPro" id="IPR014352">
    <property type="entry name" value="FERM/acyl-CoA-bd_prot_sf"/>
</dbReference>
<evidence type="ECO:0000256" key="4">
    <source>
        <dbReference type="ARBA" id="ARBA00022692"/>
    </source>
</evidence>
<dbReference type="PANTHER" id="PTHR22907">
    <property type="entry name" value="GH04558P"/>
    <property type="match status" value="1"/>
</dbReference>
<dbReference type="InterPro" id="IPR018979">
    <property type="entry name" value="FERM_N"/>
</dbReference>
<keyword evidence="6 8" id="KW-1133">Transmembrane helix</keyword>
<dbReference type="PROSITE" id="PS50057">
    <property type="entry name" value="FERM_3"/>
    <property type="match status" value="1"/>
</dbReference>
<dbReference type="CDD" id="cd14473">
    <property type="entry name" value="FERM_B-lobe"/>
    <property type="match status" value="1"/>
</dbReference>
<dbReference type="GO" id="GO:0042302">
    <property type="term" value="F:structural constituent of cuticle"/>
    <property type="evidence" value="ECO:0007669"/>
    <property type="project" value="UniProtKB-KW"/>
</dbReference>
<dbReference type="Gene3D" id="2.60.40.4100">
    <property type="entry name" value="Zona pellucida, ZP-C domain"/>
    <property type="match status" value="1"/>
</dbReference>
<dbReference type="Proteomes" id="UP000582659">
    <property type="component" value="Unassembled WGS sequence"/>
</dbReference>
<keyword evidence="13" id="KW-1185">Reference proteome</keyword>
<dbReference type="PRINTS" id="PR00935">
    <property type="entry name" value="BAND41"/>
</dbReference>
<dbReference type="InterPro" id="IPR019748">
    <property type="entry name" value="FERM_central"/>
</dbReference>
<dbReference type="InterPro" id="IPR029071">
    <property type="entry name" value="Ubiquitin-like_domsf"/>
</dbReference>
<dbReference type="InterPro" id="IPR000299">
    <property type="entry name" value="FERM_domain"/>
</dbReference>
<name>A0A7I8XHR3_BURXY</name>
<dbReference type="InterPro" id="IPR035963">
    <property type="entry name" value="FERM_2"/>
</dbReference>
<feature type="signal peptide" evidence="9">
    <location>
        <begin position="1"/>
        <end position="22"/>
    </location>
</feature>
<dbReference type="SMART" id="SM00241">
    <property type="entry name" value="ZP"/>
    <property type="match status" value="1"/>
</dbReference>
<dbReference type="InterPro" id="IPR057475">
    <property type="entry name" value="CUT_C"/>
</dbReference>
<dbReference type="InterPro" id="IPR019749">
    <property type="entry name" value="Band_41_domain"/>
</dbReference>
<dbReference type="Gene3D" id="2.30.29.30">
    <property type="entry name" value="Pleckstrin-homology domain (PH domain)/Phosphotyrosine-binding domain (PTB)"/>
    <property type="match status" value="1"/>
</dbReference>
<dbReference type="SMR" id="A0A7I8XHR3"/>
<keyword evidence="4 8" id="KW-0812">Transmembrane</keyword>
<dbReference type="Pfam" id="PF00373">
    <property type="entry name" value="FERM_M"/>
    <property type="match status" value="1"/>
</dbReference>
<organism evidence="12 13">
    <name type="scientific">Bursaphelenchus xylophilus</name>
    <name type="common">Pinewood nematode worm</name>
    <name type="synonym">Aphelenchoides xylophilus</name>
    <dbReference type="NCBI Taxonomy" id="6326"/>
    <lineage>
        <taxon>Eukaryota</taxon>
        <taxon>Metazoa</taxon>
        <taxon>Ecdysozoa</taxon>
        <taxon>Nematoda</taxon>
        <taxon>Chromadorea</taxon>
        <taxon>Rhabditida</taxon>
        <taxon>Tylenchina</taxon>
        <taxon>Tylenchomorpha</taxon>
        <taxon>Aphelenchoidea</taxon>
        <taxon>Aphelenchoididae</taxon>
        <taxon>Bursaphelenchus</taxon>
    </lineage>
</organism>
<dbReference type="EMBL" id="CAJFDI010000001">
    <property type="protein sequence ID" value="CAD5209557.1"/>
    <property type="molecule type" value="Genomic_DNA"/>
</dbReference>
<dbReference type="FunFam" id="1.20.80.10:FF:000006">
    <property type="entry name" value="FERM domain-containing protein 5 isoform X1"/>
    <property type="match status" value="1"/>
</dbReference>
<evidence type="ECO:0000259" key="11">
    <source>
        <dbReference type="PROSITE" id="PS51034"/>
    </source>
</evidence>
<accession>A0A7I8XHR3</accession>
<sequence length="925" mass="105584">MRILHMALLLFLFVLLINGVQALLNNYIIGTPRVNCEEDNVSLDIITAKPFEGNIFVKGRAKDSECKHSYHSNSSKPFSLALGKCGMQRLRSANPRGVSFGVTVIVSFHPNGFITKNDRAFHVKCFYMEPDEIVTNTIHVSSLPTYELQDEMGMPQCRYSVHLEDVDGPLLSYGNVGDTVYHVWECTGPLMGMLVKKCYVTDGDGEEHLVIDENGCPSDHLLLEDVHYDKNRMRAHAQSQVFKYADSNQIFFTCQIRLCQLQMDMCNKITPPVCHGREDEPEDILDRIDLDSLSTDGNNTVTRFRRNVDEFVDLDVTTGEMVVMDKETQEEIEDMCATNKFANLTTLDVMKESEEDFLNTSFDKSTSFKSGVIRRIQSSTSFLSLSKYNVAIQLLDDSEIISNEFGKNTTGKDILNLVCDKLEIVEKEYFGLRYSSEFKHRFWFDLNKSLHREFHHENLGLCFRFRFYPIEPVDLNDAVVKDLLCVQLQRDLLHGRLQCTHDTAAQLGALILQGNIGDYNEETCQKGYVSGYKLILKQSEKLEERIEEFHKSYKDWSKDVVFDQFLRIASRLDTYGFDPYTVKKNDINVVIGGTPKFLVGFVFNQIVYRIPWKYINDVDFSGKNVIVSLFDSYFTEFLQLEDSVNPEKVLNGIPGPIALKESLVPLRSKKSLKFTCPKSTFAKHLWKHLLSQKVFYTASSAKEIKPKFSKSRLPLIRGSLFRCPTARTMQEMKTGEGVVRIEKSYSCHTLPRQKPRALVNPSCDSIAITEEGDHPSVEEKGETLIDEVINEDEEELEVEAMEEIDEPTKVKQTSNIQKVVKETPNGQVVKERAAETKTITTHHLKANGTNNNVVINKVQRQKKSTFVTVISSLLTLLLMLLLISVLIYAVFEAPASVTTKIPYYGHLRYNHYLPLKTKIIKMFNF</sequence>
<dbReference type="InterPro" id="IPR001507">
    <property type="entry name" value="ZP_dom"/>
</dbReference>
<dbReference type="SUPFAM" id="SSF50729">
    <property type="entry name" value="PH domain-like"/>
    <property type="match status" value="1"/>
</dbReference>
<feature type="domain" description="ZP" evidence="11">
    <location>
        <begin position="35"/>
        <end position="273"/>
    </location>
</feature>